<evidence type="ECO:0000313" key="3">
    <source>
        <dbReference type="EMBL" id="CUG89978.1"/>
    </source>
</evidence>
<sequence length="103" mass="11862">MDNNNRMTTELEERRKTFEDQNKLLDQLHNSVLNTRQFALTIGDELGEQDKMLNQLHSGVEDATEESKRQQRNVVQLLKDTKDSGFYCCVAVLVLVIIVLIVI</sequence>
<gene>
    <name evidence="3" type="ORF">BSAL_24390</name>
</gene>
<dbReference type="EMBL" id="CYKH01001782">
    <property type="protein sequence ID" value="CUG89978.1"/>
    <property type="molecule type" value="Genomic_DNA"/>
</dbReference>
<dbReference type="Proteomes" id="UP000051952">
    <property type="component" value="Unassembled WGS sequence"/>
</dbReference>
<evidence type="ECO:0000259" key="2">
    <source>
        <dbReference type="PROSITE" id="PS50192"/>
    </source>
</evidence>
<proteinExistence type="predicted"/>
<reference evidence="4" key="1">
    <citation type="submission" date="2015-09" db="EMBL/GenBank/DDBJ databases">
        <authorList>
            <consortium name="Pathogen Informatics"/>
        </authorList>
    </citation>
    <scope>NUCLEOTIDE SEQUENCE [LARGE SCALE GENOMIC DNA]</scope>
    <source>
        <strain evidence="4">Lake Konstanz</strain>
    </source>
</reference>
<evidence type="ECO:0000256" key="1">
    <source>
        <dbReference type="SAM" id="Phobius"/>
    </source>
</evidence>
<name>A0A0S4JF09_BODSA</name>
<accession>A0A0S4JF09</accession>
<organism evidence="3 4">
    <name type="scientific">Bodo saltans</name>
    <name type="common">Flagellated protozoan</name>
    <dbReference type="NCBI Taxonomy" id="75058"/>
    <lineage>
        <taxon>Eukaryota</taxon>
        <taxon>Discoba</taxon>
        <taxon>Euglenozoa</taxon>
        <taxon>Kinetoplastea</taxon>
        <taxon>Metakinetoplastina</taxon>
        <taxon>Eubodonida</taxon>
        <taxon>Bodonidae</taxon>
        <taxon>Bodo</taxon>
    </lineage>
</organism>
<dbReference type="AlphaFoldDB" id="A0A0S4JF09"/>
<keyword evidence="1" id="KW-0472">Membrane</keyword>
<dbReference type="PROSITE" id="PS50192">
    <property type="entry name" value="T_SNARE"/>
    <property type="match status" value="1"/>
</dbReference>
<keyword evidence="4" id="KW-1185">Reference proteome</keyword>
<dbReference type="SMART" id="SM00397">
    <property type="entry name" value="t_SNARE"/>
    <property type="match status" value="1"/>
</dbReference>
<dbReference type="VEuPathDB" id="TriTrypDB:BSAL_24390"/>
<evidence type="ECO:0000313" key="4">
    <source>
        <dbReference type="Proteomes" id="UP000051952"/>
    </source>
</evidence>
<dbReference type="OrthoDB" id="261831at2759"/>
<keyword evidence="1" id="KW-1133">Transmembrane helix</keyword>
<protein>
    <submittedName>
        <fullName evidence="3">Transmembrane protein, putative</fullName>
    </submittedName>
</protein>
<keyword evidence="1 3" id="KW-0812">Transmembrane</keyword>
<feature type="domain" description="T-SNARE coiled-coil homology" evidence="2">
    <location>
        <begin position="15"/>
        <end position="77"/>
    </location>
</feature>
<dbReference type="SUPFAM" id="SSF58038">
    <property type="entry name" value="SNARE fusion complex"/>
    <property type="match status" value="1"/>
</dbReference>
<dbReference type="CDD" id="cd15841">
    <property type="entry name" value="SNARE_Qc"/>
    <property type="match status" value="1"/>
</dbReference>
<feature type="transmembrane region" description="Helical" evidence="1">
    <location>
        <begin position="84"/>
        <end position="102"/>
    </location>
</feature>
<dbReference type="InterPro" id="IPR000727">
    <property type="entry name" value="T_SNARE_dom"/>
</dbReference>
<dbReference type="Gene3D" id="1.20.5.110">
    <property type="match status" value="1"/>
</dbReference>
<dbReference type="OMA" id="EQDQMLD"/>